<dbReference type="RefSeq" id="WP_189032805.1">
    <property type="nucleotide sequence ID" value="NZ_BMKR01000083.1"/>
</dbReference>
<name>A0A917FZC5_9BACL</name>
<proteinExistence type="predicted"/>
<dbReference type="EMBL" id="BMKR01000083">
    <property type="protein sequence ID" value="GGG15102.1"/>
    <property type="molecule type" value="Genomic_DNA"/>
</dbReference>
<organism evidence="2 3">
    <name type="scientific">Paenibacillus albidus</name>
    <dbReference type="NCBI Taxonomy" id="2041023"/>
    <lineage>
        <taxon>Bacteria</taxon>
        <taxon>Bacillati</taxon>
        <taxon>Bacillota</taxon>
        <taxon>Bacilli</taxon>
        <taxon>Bacillales</taxon>
        <taxon>Paenibacillaceae</taxon>
        <taxon>Paenibacillus</taxon>
    </lineage>
</organism>
<dbReference type="AlphaFoldDB" id="A0A917FZC5"/>
<reference evidence="2" key="1">
    <citation type="journal article" date="2014" name="Int. J. Syst. Evol. Microbiol.">
        <title>Complete genome sequence of Corynebacterium casei LMG S-19264T (=DSM 44701T), isolated from a smear-ripened cheese.</title>
        <authorList>
            <consortium name="US DOE Joint Genome Institute (JGI-PGF)"/>
            <person name="Walter F."/>
            <person name="Albersmeier A."/>
            <person name="Kalinowski J."/>
            <person name="Ruckert C."/>
        </authorList>
    </citation>
    <scope>NUCLEOTIDE SEQUENCE</scope>
    <source>
        <strain evidence="2">CGMCC 1.16134</strain>
    </source>
</reference>
<protein>
    <submittedName>
        <fullName evidence="2">Uncharacterized protein</fullName>
    </submittedName>
</protein>
<keyword evidence="1" id="KW-0732">Signal</keyword>
<evidence type="ECO:0000313" key="3">
    <source>
        <dbReference type="Proteomes" id="UP000637643"/>
    </source>
</evidence>
<dbReference type="Proteomes" id="UP000637643">
    <property type="component" value="Unassembled WGS sequence"/>
</dbReference>
<feature type="signal peptide" evidence="1">
    <location>
        <begin position="1"/>
        <end position="24"/>
    </location>
</feature>
<evidence type="ECO:0000256" key="1">
    <source>
        <dbReference type="SAM" id="SignalP"/>
    </source>
</evidence>
<reference evidence="2" key="2">
    <citation type="submission" date="2020-09" db="EMBL/GenBank/DDBJ databases">
        <authorList>
            <person name="Sun Q."/>
            <person name="Zhou Y."/>
        </authorList>
    </citation>
    <scope>NUCLEOTIDE SEQUENCE</scope>
    <source>
        <strain evidence="2">CGMCC 1.16134</strain>
    </source>
</reference>
<keyword evidence="3" id="KW-1185">Reference proteome</keyword>
<feature type="chain" id="PRO_5037241102" evidence="1">
    <location>
        <begin position="25"/>
        <end position="116"/>
    </location>
</feature>
<sequence>MSFKKLLLTSLSVCLLAVGSPVCASSSVEESPASAIAQTIDLENDFDELSKDVIVSDVLTYDEMVSLMSEEQGITEDEASAIILNNSDANNRSSLESREAAARLNTYRTVTKMLDG</sequence>
<evidence type="ECO:0000313" key="2">
    <source>
        <dbReference type="EMBL" id="GGG15102.1"/>
    </source>
</evidence>
<gene>
    <name evidence="2" type="ORF">GCM10010912_69380</name>
</gene>
<accession>A0A917FZC5</accession>
<comment type="caution">
    <text evidence="2">The sequence shown here is derived from an EMBL/GenBank/DDBJ whole genome shotgun (WGS) entry which is preliminary data.</text>
</comment>